<name>A0A7J6PML0_PEROL</name>
<dbReference type="OrthoDB" id="278430at2759"/>
<feature type="compositionally biased region" description="Low complexity" evidence="3">
    <location>
        <begin position="527"/>
        <end position="542"/>
    </location>
</feature>
<dbReference type="PANTHER" id="PTHR45093:SF2">
    <property type="entry name" value="LISH DOMAIN-CONTAINING PROTEIN"/>
    <property type="match status" value="1"/>
</dbReference>
<feature type="region of interest" description="Disordered" evidence="3">
    <location>
        <begin position="273"/>
        <end position="418"/>
    </location>
</feature>
<feature type="compositionally biased region" description="Gly residues" evidence="3">
    <location>
        <begin position="661"/>
        <end position="675"/>
    </location>
</feature>
<feature type="compositionally biased region" description="Low complexity" evidence="3">
    <location>
        <begin position="622"/>
        <end position="640"/>
    </location>
</feature>
<organism evidence="6 7">
    <name type="scientific">Perkinsus olseni</name>
    <name type="common">Perkinsus atlanticus</name>
    <dbReference type="NCBI Taxonomy" id="32597"/>
    <lineage>
        <taxon>Eukaryota</taxon>
        <taxon>Sar</taxon>
        <taxon>Alveolata</taxon>
        <taxon>Perkinsozoa</taxon>
        <taxon>Perkinsea</taxon>
        <taxon>Perkinsida</taxon>
        <taxon>Perkinsidae</taxon>
        <taxon>Perkinsus</taxon>
    </lineage>
</organism>
<evidence type="ECO:0000256" key="2">
    <source>
        <dbReference type="ARBA" id="ARBA00023242"/>
    </source>
</evidence>
<accession>A0A7J6PML0</accession>
<dbReference type="PROSITE" id="PS51673">
    <property type="entry name" value="SUZ"/>
    <property type="match status" value="1"/>
</dbReference>
<dbReference type="SUPFAM" id="SSF82708">
    <property type="entry name" value="R3H domain"/>
    <property type="match status" value="1"/>
</dbReference>
<dbReference type="Proteomes" id="UP000541610">
    <property type="component" value="Unassembled WGS sequence"/>
</dbReference>
<evidence type="ECO:0000256" key="3">
    <source>
        <dbReference type="SAM" id="MobiDB-lite"/>
    </source>
</evidence>
<dbReference type="Pfam" id="PF12752">
    <property type="entry name" value="SUZ"/>
    <property type="match status" value="1"/>
</dbReference>
<feature type="compositionally biased region" description="Basic and acidic residues" evidence="3">
    <location>
        <begin position="302"/>
        <end position="320"/>
    </location>
</feature>
<evidence type="ECO:0000313" key="7">
    <source>
        <dbReference type="Proteomes" id="UP000541610"/>
    </source>
</evidence>
<feature type="compositionally biased region" description="Low complexity" evidence="3">
    <location>
        <begin position="741"/>
        <end position="781"/>
    </location>
</feature>
<evidence type="ECO:0000259" key="4">
    <source>
        <dbReference type="PROSITE" id="PS51061"/>
    </source>
</evidence>
<feature type="compositionally biased region" description="Basic residues" evidence="3">
    <location>
        <begin position="369"/>
        <end position="378"/>
    </location>
</feature>
<feature type="compositionally biased region" description="Basic and acidic residues" evidence="3">
    <location>
        <begin position="392"/>
        <end position="406"/>
    </location>
</feature>
<proteinExistence type="predicted"/>
<dbReference type="Gene3D" id="3.30.1370.50">
    <property type="entry name" value="R3H-like domain"/>
    <property type="match status" value="1"/>
</dbReference>
<feature type="domain" description="R3H" evidence="4">
    <location>
        <begin position="183"/>
        <end position="250"/>
    </location>
</feature>
<evidence type="ECO:0000313" key="6">
    <source>
        <dbReference type="EMBL" id="KAF4697374.1"/>
    </source>
</evidence>
<feature type="compositionally biased region" description="Gly residues" evidence="3">
    <location>
        <begin position="690"/>
        <end position="704"/>
    </location>
</feature>
<dbReference type="PANTHER" id="PTHR45093">
    <property type="entry name" value="TRANSCRIPTION ACTIVATOR MSS11"/>
    <property type="match status" value="1"/>
</dbReference>
<evidence type="ECO:0000259" key="5">
    <source>
        <dbReference type="PROSITE" id="PS51673"/>
    </source>
</evidence>
<dbReference type="PROSITE" id="PS51061">
    <property type="entry name" value="R3H"/>
    <property type="match status" value="1"/>
</dbReference>
<dbReference type="InterPro" id="IPR024771">
    <property type="entry name" value="SUZ"/>
</dbReference>
<evidence type="ECO:0000256" key="1">
    <source>
        <dbReference type="ARBA" id="ARBA00004123"/>
    </source>
</evidence>
<feature type="region of interest" description="Disordered" evidence="3">
    <location>
        <begin position="506"/>
        <end position="567"/>
    </location>
</feature>
<feature type="compositionally biased region" description="Polar residues" evidence="3">
    <location>
        <begin position="10"/>
        <end position="20"/>
    </location>
</feature>
<feature type="region of interest" description="Disordered" evidence="3">
    <location>
        <begin position="1"/>
        <end position="73"/>
    </location>
</feature>
<reference evidence="6 7" key="1">
    <citation type="submission" date="2020-04" db="EMBL/GenBank/DDBJ databases">
        <title>Perkinsus olseni comparative genomics.</title>
        <authorList>
            <person name="Bogema D.R."/>
        </authorList>
    </citation>
    <scope>NUCLEOTIDE SEQUENCE [LARGE SCALE GENOMIC DNA]</scope>
    <source>
        <strain evidence="6">00978-12</strain>
    </source>
</reference>
<feature type="compositionally biased region" description="Polar residues" evidence="3">
    <location>
        <begin position="849"/>
        <end position="868"/>
    </location>
</feature>
<dbReference type="InterPro" id="IPR001374">
    <property type="entry name" value="R3H_dom"/>
</dbReference>
<feature type="compositionally biased region" description="Polar residues" evidence="3">
    <location>
        <begin position="812"/>
        <end position="822"/>
    </location>
</feature>
<dbReference type="GO" id="GO:0003676">
    <property type="term" value="F:nucleic acid binding"/>
    <property type="evidence" value="ECO:0007669"/>
    <property type="project" value="UniProtKB-UniRule"/>
</dbReference>
<feature type="domain" description="SUZ" evidence="5">
    <location>
        <begin position="351"/>
        <end position="434"/>
    </location>
</feature>
<protein>
    <submittedName>
        <fullName evidence="6">Uncharacterized protein</fullName>
    </submittedName>
</protein>
<dbReference type="GO" id="GO:0005634">
    <property type="term" value="C:nucleus"/>
    <property type="evidence" value="ECO:0007669"/>
    <property type="project" value="UniProtKB-SubCell"/>
</dbReference>
<gene>
    <name evidence="6" type="ORF">FOZ60_007459</name>
</gene>
<feature type="compositionally biased region" description="Low complexity" evidence="3">
    <location>
        <begin position="28"/>
        <end position="47"/>
    </location>
</feature>
<dbReference type="EMBL" id="JABANP010000003">
    <property type="protein sequence ID" value="KAF4697374.1"/>
    <property type="molecule type" value="Genomic_DNA"/>
</dbReference>
<dbReference type="AlphaFoldDB" id="A0A7J6PML0"/>
<feature type="compositionally biased region" description="Polar residues" evidence="3">
    <location>
        <begin position="543"/>
        <end position="552"/>
    </location>
</feature>
<dbReference type="InterPro" id="IPR036867">
    <property type="entry name" value="R3H_dom_sf"/>
</dbReference>
<feature type="region of interest" description="Disordered" evidence="3">
    <location>
        <begin position="612"/>
        <end position="868"/>
    </location>
</feature>
<comment type="subcellular location">
    <subcellularLocation>
        <location evidence="1">Nucleus</location>
    </subcellularLocation>
</comment>
<sequence length="868" mass="92724">MSGGGPQPPFTRQFSASSSAPRVVDSGQPQPTAVAQQQQQQPTQQEQQHARSSPQLGHYYPPPPPQGFTGSSEMGVGYPAAPGGVYAMPAGGHFMMAAYPMGAYGPGNGMVSPIMGNVLSTSTGQQQGGLGFNPRGMQQQRPHNRRGGIPGSTKQLVHFDEALAATEDVDRAIVSALKQPQHRRLLLEVEPAIQRMITETDSERLKLTNPLGKYQRMLIHKLGDYFRMDREVDYTKGSEMSTVTLIRTERTCVPNTILQELCRSALEAAEMNDNGRPWPYMPKPQHRQQPQHHHQEQQQQQERFDTDVPPPHDHRSHSDEGACEGGVASSEEHCADMRGTCSEGDASGGGTPSETMAGEGGPAGAAGAMKRRSVKILRRGPGSKNKNGGMSRPDESSSDEGGKHSEANLLHNLPVDQREEHYNKIRAKIFEKEDSTPVVCSNEDLAGIDGVARKHIPKGTDLDDPDYNRQAVSIIPQLGRVQQAPPTLHTDPVAYNAAFPVLGGAGAGGPLLDDESRNKDRRRGGKRQQQQQQQQFRQQKQQYGSNAGNSTGAAPMSPYSHGGMPSAASASMMQLPHAGTAAADAATIAAFQQGYIAATMAAAAAAQQQGVVWTPPPPPSMAFPSQQQQQQQDSLLPNPSGGTPPKFSGYYQPAGMPQGSAGEGASGGQQWGGAGATVPSPRKGGRGTRHGGLQGAKGGRGGGAALNQHQQHHHQQGGSRKANDVGGLLNPRAGGWGSPEQQQQQLQSPQGAPTLQQQQYDFLHHQQQQQHEQLAQALESQSGLDTTAVPAQRGSEDAPDLVQGQRSDYERSNWNIDSSGSITMGGKAHQQQQPGMADQHHYQQQQQQSASVAEGSTTTPTAEGSSTF</sequence>
<comment type="caution">
    <text evidence="6">The sequence shown here is derived from an EMBL/GenBank/DDBJ whole genome shotgun (WGS) entry which is preliminary data.</text>
</comment>
<keyword evidence="2" id="KW-0539">Nucleus</keyword>